<evidence type="ECO:0000313" key="4">
    <source>
        <dbReference type="Proteomes" id="UP000614601"/>
    </source>
</evidence>
<name>A0A811L4J9_9BILA</name>
<dbReference type="EMBL" id="CAJFCW020000005">
    <property type="protein sequence ID" value="CAG9119570.1"/>
    <property type="molecule type" value="Genomic_DNA"/>
</dbReference>
<evidence type="ECO:0000313" key="3">
    <source>
        <dbReference type="EMBL" id="CAD5224085.1"/>
    </source>
</evidence>
<organism evidence="3 4">
    <name type="scientific">Bursaphelenchus okinawaensis</name>
    <dbReference type="NCBI Taxonomy" id="465554"/>
    <lineage>
        <taxon>Eukaryota</taxon>
        <taxon>Metazoa</taxon>
        <taxon>Ecdysozoa</taxon>
        <taxon>Nematoda</taxon>
        <taxon>Chromadorea</taxon>
        <taxon>Rhabditida</taxon>
        <taxon>Tylenchina</taxon>
        <taxon>Tylenchomorpha</taxon>
        <taxon>Aphelenchoidea</taxon>
        <taxon>Aphelenchoididae</taxon>
        <taxon>Bursaphelenchus</taxon>
    </lineage>
</organism>
<dbReference type="Pfam" id="PF17619">
    <property type="entry name" value="SCVP"/>
    <property type="match status" value="1"/>
</dbReference>
<proteinExistence type="predicted"/>
<accession>A0A811L4J9</accession>
<feature type="chain" id="PRO_5035681763" evidence="2">
    <location>
        <begin position="20"/>
        <end position="310"/>
    </location>
</feature>
<feature type="compositionally biased region" description="Low complexity" evidence="1">
    <location>
        <begin position="177"/>
        <end position="196"/>
    </location>
</feature>
<dbReference type="OrthoDB" id="5876188at2759"/>
<dbReference type="Proteomes" id="UP000614601">
    <property type="component" value="Unassembled WGS sequence"/>
</dbReference>
<feature type="signal peptide" evidence="2">
    <location>
        <begin position="1"/>
        <end position="19"/>
    </location>
</feature>
<sequence>MYPISLYLIISLCHTIVLSCQSGVPVFKGADVEAKQLQDDPQMRVMATVRPADALTFNTVTFPPMPTLPTLPSLSDIFKLPSPVTLKVDNSIPEASTVARVSDSSTVPASTVVIPTVFPTLIPNLPSFATVNNNVLNKVNPEVIDNIVSDSKPDVADDDISSSGNGTNDEDVNSAVSEITSTVPSSTTSTEASSTTEEPKQDCSRATVTAITLMPFNDHLVVVDKERINQQIILLESYTQTKFDSFGTYTQEAVNIDGQFSLEFRIKDVKSCADLRDYATKAVSYSREIERILFTCHCEPMWIIAKRRSG</sequence>
<keyword evidence="4" id="KW-1185">Reference proteome</keyword>
<dbReference type="AlphaFoldDB" id="A0A811L4J9"/>
<reference evidence="3" key="1">
    <citation type="submission" date="2020-09" db="EMBL/GenBank/DDBJ databases">
        <authorList>
            <person name="Kikuchi T."/>
        </authorList>
    </citation>
    <scope>NUCLEOTIDE SEQUENCE</scope>
    <source>
        <strain evidence="3">SH1</strain>
    </source>
</reference>
<keyword evidence="2" id="KW-0732">Signal</keyword>
<protein>
    <submittedName>
        <fullName evidence="3">Uncharacterized protein</fullName>
    </submittedName>
</protein>
<gene>
    <name evidence="3" type="ORF">BOKJ2_LOCUS10855</name>
</gene>
<dbReference type="InterPro" id="IPR035126">
    <property type="entry name" value="SCVP"/>
</dbReference>
<dbReference type="EMBL" id="CAJFDH010000005">
    <property type="protein sequence ID" value="CAD5224085.1"/>
    <property type="molecule type" value="Genomic_DNA"/>
</dbReference>
<dbReference type="Proteomes" id="UP000783686">
    <property type="component" value="Unassembled WGS sequence"/>
</dbReference>
<comment type="caution">
    <text evidence="3">The sequence shown here is derived from an EMBL/GenBank/DDBJ whole genome shotgun (WGS) entry which is preliminary data.</text>
</comment>
<feature type="region of interest" description="Disordered" evidence="1">
    <location>
        <begin position="149"/>
        <end position="203"/>
    </location>
</feature>
<evidence type="ECO:0000256" key="2">
    <source>
        <dbReference type="SAM" id="SignalP"/>
    </source>
</evidence>
<evidence type="ECO:0000256" key="1">
    <source>
        <dbReference type="SAM" id="MobiDB-lite"/>
    </source>
</evidence>